<dbReference type="Proteomes" id="UP000663879">
    <property type="component" value="Unassembled WGS sequence"/>
</dbReference>
<organism evidence="2 3">
    <name type="scientific">Brachionus calyciflorus</name>
    <dbReference type="NCBI Taxonomy" id="104777"/>
    <lineage>
        <taxon>Eukaryota</taxon>
        <taxon>Metazoa</taxon>
        <taxon>Spiralia</taxon>
        <taxon>Gnathifera</taxon>
        <taxon>Rotifera</taxon>
        <taxon>Eurotatoria</taxon>
        <taxon>Monogononta</taxon>
        <taxon>Pseudotrocha</taxon>
        <taxon>Ploima</taxon>
        <taxon>Brachionidae</taxon>
        <taxon>Brachionus</taxon>
    </lineage>
</organism>
<feature type="compositionally biased region" description="Basic and acidic residues" evidence="1">
    <location>
        <begin position="11"/>
        <end position="23"/>
    </location>
</feature>
<evidence type="ECO:0000313" key="3">
    <source>
        <dbReference type="Proteomes" id="UP000663879"/>
    </source>
</evidence>
<evidence type="ECO:0000313" key="2">
    <source>
        <dbReference type="EMBL" id="CAF1011169.1"/>
    </source>
</evidence>
<name>A0A814HK55_9BILA</name>
<accession>A0A814HK55</accession>
<gene>
    <name evidence="2" type="ORF">OXX778_LOCUS16898</name>
</gene>
<proteinExistence type="predicted"/>
<feature type="region of interest" description="Disordered" evidence="1">
    <location>
        <begin position="1"/>
        <end position="23"/>
    </location>
</feature>
<evidence type="ECO:0000256" key="1">
    <source>
        <dbReference type="SAM" id="MobiDB-lite"/>
    </source>
</evidence>
<comment type="caution">
    <text evidence="2">The sequence shown here is derived from an EMBL/GenBank/DDBJ whole genome shotgun (WGS) entry which is preliminary data.</text>
</comment>
<keyword evidence="3" id="KW-1185">Reference proteome</keyword>
<reference evidence="2" key="1">
    <citation type="submission" date="2021-02" db="EMBL/GenBank/DDBJ databases">
        <authorList>
            <person name="Nowell W R."/>
        </authorList>
    </citation>
    <scope>NUCLEOTIDE SEQUENCE</scope>
    <source>
        <strain evidence="2">Ploen Becks lab</strain>
    </source>
</reference>
<dbReference type="AlphaFoldDB" id="A0A814HK55"/>
<dbReference type="EMBL" id="CAJNOC010004143">
    <property type="protein sequence ID" value="CAF1011169.1"/>
    <property type="molecule type" value="Genomic_DNA"/>
</dbReference>
<sequence>MSSSNNQGKRRSSETNDDVEPKTEMFKSLKARVFSLTQKNPLSVDNQKDNLAPTDYPLNFPLKQLDTFHKL</sequence>
<protein>
    <submittedName>
        <fullName evidence="2">Uncharacterized protein</fullName>
    </submittedName>
</protein>